<gene>
    <name evidence="1" type="ORF">E4P47_04025</name>
</gene>
<evidence type="ECO:0000313" key="2">
    <source>
        <dbReference type="Proteomes" id="UP000297225"/>
    </source>
</evidence>
<dbReference type="Proteomes" id="UP000297225">
    <property type="component" value="Unassembled WGS sequence"/>
</dbReference>
<dbReference type="Pfam" id="PF14134">
    <property type="entry name" value="DUF4301"/>
    <property type="match status" value="1"/>
</dbReference>
<dbReference type="InterPro" id="IPR025393">
    <property type="entry name" value="DUF4301"/>
</dbReference>
<dbReference type="InterPro" id="IPR029044">
    <property type="entry name" value="Nucleotide-diphossugar_trans"/>
</dbReference>
<evidence type="ECO:0000313" key="1">
    <source>
        <dbReference type="EMBL" id="TFH95649.1"/>
    </source>
</evidence>
<dbReference type="EMBL" id="SPNC01000043">
    <property type="protein sequence ID" value="TFH95649.1"/>
    <property type="molecule type" value="Genomic_DNA"/>
</dbReference>
<proteinExistence type="predicted"/>
<protein>
    <submittedName>
        <fullName evidence="1">DUF4301 family protein</fullName>
    </submittedName>
</protein>
<dbReference type="SUPFAM" id="SSF53448">
    <property type="entry name" value="Nucleotide-diphospho-sugar transferases"/>
    <property type="match status" value="1"/>
</dbReference>
<name>A0A4Y8WRS0_9PORP</name>
<dbReference type="RefSeq" id="WP_026215626.1">
    <property type="nucleotide sequence ID" value="NZ_CP197400.1"/>
</dbReference>
<comment type="caution">
    <text evidence="1">The sequence shown here is derived from an EMBL/GenBank/DDBJ whole genome shotgun (WGS) entry which is preliminary data.</text>
</comment>
<dbReference type="OrthoDB" id="5572060at2"/>
<organism evidence="1 2">
    <name type="scientific">Porphyromonas levii</name>
    <dbReference type="NCBI Taxonomy" id="28114"/>
    <lineage>
        <taxon>Bacteria</taxon>
        <taxon>Pseudomonadati</taxon>
        <taxon>Bacteroidota</taxon>
        <taxon>Bacteroidia</taxon>
        <taxon>Bacteroidales</taxon>
        <taxon>Porphyromonadaceae</taxon>
        <taxon>Porphyromonas</taxon>
    </lineage>
</organism>
<accession>A0A4Y8WRS0</accession>
<dbReference type="AlphaFoldDB" id="A0A4Y8WRS0"/>
<keyword evidence="2" id="KW-1185">Reference proteome</keyword>
<reference evidence="1 2" key="1">
    <citation type="submission" date="2019-03" db="EMBL/GenBank/DDBJ databases">
        <title>Porphyromonas levii Isolated from the Uterus of Dairy Cows.</title>
        <authorList>
            <person name="Francis A.M."/>
        </authorList>
    </citation>
    <scope>NUCLEOTIDE SEQUENCE [LARGE SCALE GENOMIC DNA]</scope>
    <source>
        <strain evidence="1 2">AF5678</strain>
    </source>
</reference>
<dbReference type="STRING" id="1122973.GCA_000379925_00923"/>
<sequence>MLSESDQTQLAVKGITRQQLEGQLRRFTQGFPFLHIVKAAEEGDGIHKLEGEALESALKQWEKVLQSRDIVVSRFVPASGAASRMFKDLYHFLHTGEKKESVRQFLDHIEEFAFFDSLNRSCMLGEGGKGCLKLIQAGEERTVVEYLLERKGLNYGHLPKGLLQFHKYQDGSRTPIEEQLAEASKYARNADGTVKVHFTLSPEHIDPFNALIHKRKGELEERYSAIFEISHSLQMSDTDTIAVDMENNPLRDATGELIFRPGGHGALIHNLNEIKSDIIFIKNIDNVVPQPLWCDTLIYKKALGGFLVELRNQVYKFMAQLGEDKKASGNLINEIRTYVKEKFSIDTTPLNDLSADEQTSFLRRLLNRPLRVCGMVRNLGEPGGGPYIVKNENGSTSLQILESTQINQDDPTDKELFEHSTYFNPVDLVLSVKDYRGNKFDLTSFVDPETGFISYKSQEGRELKALELPGLWNGAMSNWLTAFVAVPATTFNPVKTVNDLLRPSHSLK</sequence>